<dbReference type="OrthoDB" id="80070at2"/>
<feature type="transmembrane region" description="Helical" evidence="1">
    <location>
        <begin position="139"/>
        <end position="161"/>
    </location>
</feature>
<gene>
    <name evidence="2" type="ORF">SAMN05216238_102308</name>
</gene>
<protein>
    <submittedName>
        <fullName evidence="2">Uncharacterized protein</fullName>
    </submittedName>
</protein>
<feature type="transmembrane region" description="Helical" evidence="1">
    <location>
        <begin position="200"/>
        <end position="225"/>
    </location>
</feature>
<evidence type="ECO:0000313" key="3">
    <source>
        <dbReference type="Proteomes" id="UP000199474"/>
    </source>
</evidence>
<dbReference type="Pfam" id="PF19845">
    <property type="entry name" value="DUF6320"/>
    <property type="match status" value="1"/>
</dbReference>
<proteinExistence type="predicted"/>
<dbReference type="AlphaFoldDB" id="A0A1I1TTC4"/>
<reference evidence="3" key="1">
    <citation type="submission" date="2016-10" db="EMBL/GenBank/DDBJ databases">
        <authorList>
            <person name="Varghese N."/>
            <person name="Submissions S."/>
        </authorList>
    </citation>
    <scope>NUCLEOTIDE SEQUENCE [LARGE SCALE GENOMIC DNA]</scope>
    <source>
        <strain evidence="3">DSM 22530</strain>
    </source>
</reference>
<keyword evidence="1" id="KW-1133">Transmembrane helix</keyword>
<keyword evidence="3" id="KW-1185">Reference proteome</keyword>
<sequence>MAYCPKCGIQVEGDNQPCPLCSFPIPKVNEEDTEGLRVRKFPKTANPYPAYMRRVLNRIFILITLLVFVAVCLMFYTDYIMNDRFTWSRYSNLSVFAGWVLLFFSFGYVQSYYKVIIGIGLNALILLFGLDVFDGKLDWFMPLAFPIVTGVTVICVCYWSVIRVLSVRSFNVIGSLFMTLVILAMWINFFIQSYQSETNLWTWIIVTVLQLIPVLLIMLVVKYVVPERIKQKIARKFHL</sequence>
<organism evidence="2 3">
    <name type="scientific">Lentibacillus persicus</name>
    <dbReference type="NCBI Taxonomy" id="640948"/>
    <lineage>
        <taxon>Bacteria</taxon>
        <taxon>Bacillati</taxon>
        <taxon>Bacillota</taxon>
        <taxon>Bacilli</taxon>
        <taxon>Bacillales</taxon>
        <taxon>Bacillaceae</taxon>
        <taxon>Lentibacillus</taxon>
    </lineage>
</organism>
<keyword evidence="1" id="KW-0472">Membrane</keyword>
<feature type="transmembrane region" description="Helical" evidence="1">
    <location>
        <begin position="115"/>
        <end position="133"/>
    </location>
</feature>
<evidence type="ECO:0000313" key="2">
    <source>
        <dbReference type="EMBL" id="SFD58770.1"/>
    </source>
</evidence>
<dbReference type="Proteomes" id="UP000199474">
    <property type="component" value="Unassembled WGS sequence"/>
</dbReference>
<dbReference type="STRING" id="640948.SAMN05216238_102308"/>
<feature type="transmembrane region" description="Helical" evidence="1">
    <location>
        <begin position="89"/>
        <end position="108"/>
    </location>
</feature>
<dbReference type="RefSeq" id="WP_090081594.1">
    <property type="nucleotide sequence ID" value="NZ_FOMR01000002.1"/>
</dbReference>
<feature type="transmembrane region" description="Helical" evidence="1">
    <location>
        <begin position="59"/>
        <end position="77"/>
    </location>
</feature>
<evidence type="ECO:0000256" key="1">
    <source>
        <dbReference type="SAM" id="Phobius"/>
    </source>
</evidence>
<name>A0A1I1TTC4_9BACI</name>
<accession>A0A1I1TTC4</accession>
<keyword evidence="1" id="KW-0812">Transmembrane</keyword>
<feature type="transmembrane region" description="Helical" evidence="1">
    <location>
        <begin position="173"/>
        <end position="194"/>
    </location>
</feature>
<dbReference type="InterPro" id="IPR046283">
    <property type="entry name" value="DUF6320"/>
</dbReference>
<dbReference type="EMBL" id="FOMR01000002">
    <property type="protein sequence ID" value="SFD58770.1"/>
    <property type="molecule type" value="Genomic_DNA"/>
</dbReference>